<dbReference type="Proteomes" id="UP000596661">
    <property type="component" value="Chromosome 2"/>
</dbReference>
<name>A0A803NUS7_CANSA</name>
<dbReference type="AlphaFoldDB" id="A0A803NUS7"/>
<reference evidence="1" key="2">
    <citation type="submission" date="2021-03" db="UniProtKB">
        <authorList>
            <consortium name="EnsemblPlants"/>
        </authorList>
    </citation>
    <scope>IDENTIFICATION</scope>
</reference>
<dbReference type="Gramene" id="evm.model.02.1718">
    <property type="protein sequence ID" value="cds.evm.model.02.1718"/>
    <property type="gene ID" value="evm.TU.02.1718"/>
</dbReference>
<reference evidence="1" key="1">
    <citation type="submission" date="2018-11" db="EMBL/GenBank/DDBJ databases">
        <authorList>
            <person name="Grassa J C."/>
        </authorList>
    </citation>
    <scope>NUCLEOTIDE SEQUENCE [LARGE SCALE GENOMIC DNA]</scope>
</reference>
<keyword evidence="2" id="KW-1185">Reference proteome</keyword>
<evidence type="ECO:0000313" key="1">
    <source>
        <dbReference type="EnsemblPlants" id="cds.evm.model.02.1718"/>
    </source>
</evidence>
<organism evidence="1 2">
    <name type="scientific">Cannabis sativa</name>
    <name type="common">Hemp</name>
    <name type="synonym">Marijuana</name>
    <dbReference type="NCBI Taxonomy" id="3483"/>
    <lineage>
        <taxon>Eukaryota</taxon>
        <taxon>Viridiplantae</taxon>
        <taxon>Streptophyta</taxon>
        <taxon>Embryophyta</taxon>
        <taxon>Tracheophyta</taxon>
        <taxon>Spermatophyta</taxon>
        <taxon>Magnoliopsida</taxon>
        <taxon>eudicotyledons</taxon>
        <taxon>Gunneridae</taxon>
        <taxon>Pentapetalae</taxon>
        <taxon>rosids</taxon>
        <taxon>fabids</taxon>
        <taxon>Rosales</taxon>
        <taxon>Cannabaceae</taxon>
        <taxon>Cannabis</taxon>
    </lineage>
</organism>
<proteinExistence type="predicted"/>
<protein>
    <submittedName>
        <fullName evidence="1">Uncharacterized protein</fullName>
    </submittedName>
</protein>
<dbReference type="EnsemblPlants" id="evm.model.02.1718">
    <property type="protein sequence ID" value="cds.evm.model.02.1718"/>
    <property type="gene ID" value="evm.TU.02.1718"/>
</dbReference>
<evidence type="ECO:0000313" key="2">
    <source>
        <dbReference type="Proteomes" id="UP000596661"/>
    </source>
</evidence>
<sequence length="109" mass="12480">MALQKHMTQIFGDCIEHLTSDDGEEIDLLAGGLTDTVLTLKTMIAFGRSGGEWKWILRSQDEVTLQHEVLWNDIYDMGTAIQQYRRLEQTAACIKQHSFFRGIPKEQPI</sequence>
<dbReference type="EMBL" id="UZAU01000218">
    <property type="status" value="NOT_ANNOTATED_CDS"/>
    <property type="molecule type" value="Genomic_DNA"/>
</dbReference>
<accession>A0A803NUS7</accession>